<feature type="region of interest" description="Disordered" evidence="1">
    <location>
        <begin position="1"/>
        <end position="25"/>
    </location>
</feature>
<keyword evidence="2" id="KW-0472">Membrane</keyword>
<evidence type="ECO:0000313" key="3">
    <source>
        <dbReference type="EMBL" id="NEB85195.1"/>
    </source>
</evidence>
<accession>A0A6G3SRA9</accession>
<dbReference type="AlphaFoldDB" id="A0A6G3SRA9"/>
<evidence type="ECO:0000256" key="2">
    <source>
        <dbReference type="SAM" id="Phobius"/>
    </source>
</evidence>
<protein>
    <submittedName>
        <fullName evidence="3">ABC transporter permease</fullName>
    </submittedName>
</protein>
<feature type="transmembrane region" description="Helical" evidence="2">
    <location>
        <begin position="89"/>
        <end position="109"/>
    </location>
</feature>
<organism evidence="3">
    <name type="scientific">Streptomyces anulatus</name>
    <name type="common">Streptomyces chrysomallus</name>
    <dbReference type="NCBI Taxonomy" id="1892"/>
    <lineage>
        <taxon>Bacteria</taxon>
        <taxon>Bacillati</taxon>
        <taxon>Actinomycetota</taxon>
        <taxon>Actinomycetes</taxon>
        <taxon>Kitasatosporales</taxon>
        <taxon>Streptomycetaceae</taxon>
        <taxon>Streptomyces</taxon>
    </lineage>
</organism>
<feature type="transmembrane region" description="Helical" evidence="2">
    <location>
        <begin position="49"/>
        <end position="69"/>
    </location>
</feature>
<sequence length="274" mass="28782">MSTSTSTSTVSTGASGGPRGRVGSDRTGGGFVGAFTSEWTKLWTVRTPYVCLFVGLVVTAVFTFYYGSIARINDKPIQPVGNASVSSVVLTQFALVILAMTTVTSEYSTNSVRTSLLWVPVRPRVQLAKALLCALVGFVTAMVWGVLGIALAWGPFRGHAEFELSKVAYQTVAMGVYSALICVMTVGVAFALRTAAGAVAMIFFVVSALPGMLVGLGGPVLLAINEYMPQTVGGYFMLGDGEAPFPDAVSVLILLVWAVAAHVAGLLVLRRRDA</sequence>
<feature type="transmembrane region" description="Helical" evidence="2">
    <location>
        <begin position="130"/>
        <end position="156"/>
    </location>
</feature>
<reference evidence="3" key="1">
    <citation type="submission" date="2020-01" db="EMBL/GenBank/DDBJ databases">
        <title>Insect and environment-associated Actinomycetes.</title>
        <authorList>
            <person name="Currrie C."/>
            <person name="Chevrette M."/>
            <person name="Carlson C."/>
            <person name="Stubbendieck R."/>
            <person name="Wendt-Pienkowski E."/>
        </authorList>
    </citation>
    <scope>NUCLEOTIDE SEQUENCE</scope>
    <source>
        <strain evidence="3">SID505</strain>
    </source>
</reference>
<feature type="compositionally biased region" description="Gly residues" evidence="1">
    <location>
        <begin position="14"/>
        <end position="25"/>
    </location>
</feature>
<feature type="transmembrane region" description="Helical" evidence="2">
    <location>
        <begin position="168"/>
        <end position="192"/>
    </location>
</feature>
<comment type="caution">
    <text evidence="3">The sequence shown here is derived from an EMBL/GenBank/DDBJ whole genome shotgun (WGS) entry which is preliminary data.</text>
</comment>
<name>A0A6G3SRA9_STRAQ</name>
<proteinExistence type="predicted"/>
<dbReference type="EMBL" id="JAAGMK010000363">
    <property type="protein sequence ID" value="NEB85195.1"/>
    <property type="molecule type" value="Genomic_DNA"/>
</dbReference>
<gene>
    <name evidence="3" type="ORF">G3I43_13535</name>
</gene>
<keyword evidence="2" id="KW-1133">Transmembrane helix</keyword>
<feature type="transmembrane region" description="Helical" evidence="2">
    <location>
        <begin position="248"/>
        <end position="269"/>
    </location>
</feature>
<evidence type="ECO:0000256" key="1">
    <source>
        <dbReference type="SAM" id="MobiDB-lite"/>
    </source>
</evidence>
<dbReference type="RefSeq" id="WP_164257487.1">
    <property type="nucleotide sequence ID" value="NZ_JAAGLK010000174.1"/>
</dbReference>
<keyword evidence="2" id="KW-0812">Transmembrane</keyword>
<feature type="transmembrane region" description="Helical" evidence="2">
    <location>
        <begin position="199"/>
        <end position="228"/>
    </location>
</feature>
<feature type="compositionally biased region" description="Low complexity" evidence="1">
    <location>
        <begin position="1"/>
        <end position="12"/>
    </location>
</feature>